<accession>A0A6J5ZFE8</accession>
<gene>
    <name evidence="10" type="ORF">UFOPK3775_00767</name>
</gene>
<feature type="transmembrane region" description="Helical" evidence="9">
    <location>
        <begin position="117"/>
        <end position="134"/>
    </location>
</feature>
<feature type="transmembrane region" description="Helical" evidence="9">
    <location>
        <begin position="88"/>
        <end position="105"/>
    </location>
</feature>
<keyword evidence="7 9" id="KW-1133">Transmembrane helix</keyword>
<reference evidence="10" key="1">
    <citation type="submission" date="2020-05" db="EMBL/GenBank/DDBJ databases">
        <authorList>
            <person name="Chiriac C."/>
            <person name="Salcher M."/>
            <person name="Ghai R."/>
            <person name="Kavagutti S V."/>
        </authorList>
    </citation>
    <scope>NUCLEOTIDE SEQUENCE</scope>
</reference>
<feature type="transmembrane region" description="Helical" evidence="9">
    <location>
        <begin position="62"/>
        <end position="81"/>
    </location>
</feature>
<feature type="transmembrane region" description="Helical" evidence="9">
    <location>
        <begin position="248"/>
        <end position="267"/>
    </location>
</feature>
<feature type="transmembrane region" description="Helical" evidence="9">
    <location>
        <begin position="208"/>
        <end position="227"/>
    </location>
</feature>
<evidence type="ECO:0000256" key="6">
    <source>
        <dbReference type="ARBA" id="ARBA00022692"/>
    </source>
</evidence>
<dbReference type="PANTHER" id="PTHR32196">
    <property type="entry name" value="ABC TRANSPORTER PERMEASE PROTEIN YPHD-RELATED-RELATED"/>
    <property type="match status" value="1"/>
</dbReference>
<dbReference type="Pfam" id="PF02653">
    <property type="entry name" value="BPD_transp_2"/>
    <property type="match status" value="2"/>
</dbReference>
<evidence type="ECO:0000256" key="2">
    <source>
        <dbReference type="ARBA" id="ARBA00022448"/>
    </source>
</evidence>
<dbReference type="AlphaFoldDB" id="A0A6J5ZFE8"/>
<dbReference type="InterPro" id="IPR001851">
    <property type="entry name" value="ABC_transp_permease"/>
</dbReference>
<sequence length="426" mass="45822">MSNVEEKSSGFLGNLRNRLKGVDLRQNAIFLALLFLITYFAISTPNHASLTPDNWSNLVVQNGYILVLAIGMVMIIIAGHIDLSVGSVAAFIGAVSGILAVRPLVQEGWDWLPASPWWAAIILAIIFGAIVGMWQGFWVAYVGIPAFIVTLAGMLIFRGLALMTLQNSNIGPFPDAFRAIGNGFVDKENTLGTKLADMFNYTVGKDQILPNATAILITAVGVIALLISSFITRRGRIKYQQTVEPRTWFFIKNILLAGMISFVGAKLSQANGIPWTLVLMIVLIMIYTVVMKKTTFGRHIYAIGGNLNAAVLSGINVRRVNFWLFVNMGALSALSGILITARMNSAVPKAGDGFELDAISSVFIGGASVQGGVGTVTGSIVGGMIQGVLGNGMNLNSVGIDFQMFIKGLVLLFAVAFDVWSKRRTK</sequence>
<keyword evidence="3" id="KW-1003">Cell membrane</keyword>
<dbReference type="CDD" id="cd06579">
    <property type="entry name" value="TM_PBP1_transp_AraH_like"/>
    <property type="match status" value="1"/>
</dbReference>
<feature type="transmembrane region" description="Helical" evidence="9">
    <location>
        <begin position="24"/>
        <end position="42"/>
    </location>
</feature>
<evidence type="ECO:0000256" key="3">
    <source>
        <dbReference type="ARBA" id="ARBA00022475"/>
    </source>
</evidence>
<evidence type="ECO:0000256" key="7">
    <source>
        <dbReference type="ARBA" id="ARBA00022989"/>
    </source>
</evidence>
<dbReference type="GO" id="GO:0022857">
    <property type="term" value="F:transmembrane transporter activity"/>
    <property type="evidence" value="ECO:0007669"/>
    <property type="project" value="InterPro"/>
</dbReference>
<protein>
    <submittedName>
        <fullName evidence="10">Unannotated protein</fullName>
    </submittedName>
</protein>
<dbReference type="PANTHER" id="PTHR32196:SF32">
    <property type="entry name" value="XYLOSE TRANSPORT SYSTEM PERMEASE PROTEIN XYLH"/>
    <property type="match status" value="1"/>
</dbReference>
<feature type="transmembrane region" description="Helical" evidence="9">
    <location>
        <begin position="402"/>
        <end position="420"/>
    </location>
</feature>
<evidence type="ECO:0000313" key="10">
    <source>
        <dbReference type="EMBL" id="CAB4339070.1"/>
    </source>
</evidence>
<evidence type="ECO:0000256" key="9">
    <source>
        <dbReference type="SAM" id="Phobius"/>
    </source>
</evidence>
<dbReference type="NCBIfam" id="NF040906">
    <property type="entry name" value="GguB"/>
    <property type="match status" value="1"/>
</dbReference>
<evidence type="ECO:0000256" key="5">
    <source>
        <dbReference type="ARBA" id="ARBA00022597"/>
    </source>
</evidence>
<evidence type="ECO:0000256" key="8">
    <source>
        <dbReference type="ARBA" id="ARBA00023136"/>
    </source>
</evidence>
<feature type="transmembrane region" description="Helical" evidence="9">
    <location>
        <begin position="322"/>
        <end position="341"/>
    </location>
</feature>
<evidence type="ECO:0000256" key="1">
    <source>
        <dbReference type="ARBA" id="ARBA00004651"/>
    </source>
</evidence>
<comment type="subcellular location">
    <subcellularLocation>
        <location evidence="1">Cell membrane</location>
        <topology evidence="1">Multi-pass membrane protein</topology>
    </subcellularLocation>
</comment>
<feature type="transmembrane region" description="Helical" evidence="9">
    <location>
        <begin position="273"/>
        <end position="290"/>
    </location>
</feature>
<dbReference type="EMBL" id="CAESAK010000091">
    <property type="protein sequence ID" value="CAB4339070.1"/>
    <property type="molecule type" value="Genomic_DNA"/>
</dbReference>
<keyword evidence="4" id="KW-0997">Cell inner membrane</keyword>
<keyword evidence="8 9" id="KW-0472">Membrane</keyword>
<keyword evidence="2" id="KW-0813">Transport</keyword>
<evidence type="ECO:0000256" key="4">
    <source>
        <dbReference type="ARBA" id="ARBA00022519"/>
    </source>
</evidence>
<proteinExistence type="predicted"/>
<keyword evidence="5" id="KW-0762">Sugar transport</keyword>
<keyword evidence="6 9" id="KW-0812">Transmembrane</keyword>
<dbReference type="GO" id="GO:0005886">
    <property type="term" value="C:plasma membrane"/>
    <property type="evidence" value="ECO:0007669"/>
    <property type="project" value="UniProtKB-SubCell"/>
</dbReference>
<organism evidence="10">
    <name type="scientific">freshwater metagenome</name>
    <dbReference type="NCBI Taxonomy" id="449393"/>
    <lineage>
        <taxon>unclassified sequences</taxon>
        <taxon>metagenomes</taxon>
        <taxon>ecological metagenomes</taxon>
    </lineage>
</organism>
<feature type="transmembrane region" description="Helical" evidence="9">
    <location>
        <begin position="141"/>
        <end position="165"/>
    </location>
</feature>
<name>A0A6J5ZFE8_9ZZZZ</name>